<keyword evidence="6 16" id="KW-0547">Nucleotide-binding</keyword>
<dbReference type="InterPro" id="IPR008250">
    <property type="entry name" value="ATPase_P-typ_transduc_dom_A_sf"/>
</dbReference>
<dbReference type="PROSITE" id="PS00154">
    <property type="entry name" value="ATPASE_E1_E2"/>
    <property type="match status" value="1"/>
</dbReference>
<feature type="transmembrane region" description="Helical" evidence="16">
    <location>
        <begin position="1048"/>
        <end position="1067"/>
    </location>
</feature>
<comment type="caution">
    <text evidence="16">Lacks conserved residue(s) required for the propagation of feature annotation.</text>
</comment>
<dbReference type="Pfam" id="PF00690">
    <property type="entry name" value="Cation_ATPase_N"/>
    <property type="match status" value="1"/>
</dbReference>
<evidence type="ECO:0000256" key="2">
    <source>
        <dbReference type="ARBA" id="ARBA00022448"/>
    </source>
</evidence>
<dbReference type="InterPro" id="IPR018303">
    <property type="entry name" value="ATPase_P-typ_P_site"/>
</dbReference>
<feature type="transmembrane region" description="Helical" evidence="16">
    <location>
        <begin position="100"/>
        <end position="118"/>
    </location>
</feature>
<dbReference type="InterPro" id="IPR023214">
    <property type="entry name" value="HAD_sf"/>
</dbReference>
<evidence type="ECO:0000256" key="11">
    <source>
        <dbReference type="ARBA" id="ARBA00022989"/>
    </source>
</evidence>
<feature type="transmembrane region" description="Helical" evidence="16">
    <location>
        <begin position="379"/>
        <end position="407"/>
    </location>
</feature>
<evidence type="ECO:0000256" key="6">
    <source>
        <dbReference type="ARBA" id="ARBA00022741"/>
    </source>
</evidence>
<evidence type="ECO:0000256" key="3">
    <source>
        <dbReference type="ARBA" id="ARBA00022568"/>
    </source>
</evidence>
<keyword evidence="9" id="KW-0460">Magnesium</keyword>
<dbReference type="PANTHER" id="PTHR24093:SF369">
    <property type="entry name" value="CALCIUM-TRANSPORTING ATPASE"/>
    <property type="match status" value="1"/>
</dbReference>
<feature type="region of interest" description="Disordered" evidence="17">
    <location>
        <begin position="1211"/>
        <end position="1243"/>
    </location>
</feature>
<feature type="transmembrane region" description="Helical" evidence="16">
    <location>
        <begin position="341"/>
        <end position="359"/>
    </location>
</feature>
<evidence type="ECO:0000313" key="20">
    <source>
        <dbReference type="Proteomes" id="UP000195871"/>
    </source>
</evidence>
<dbReference type="NCBIfam" id="TIGR01494">
    <property type="entry name" value="ATPase_P-type"/>
    <property type="match status" value="3"/>
</dbReference>
<dbReference type="InterPro" id="IPR006068">
    <property type="entry name" value="ATPase_P-typ_cation-transptr_C"/>
</dbReference>
<dbReference type="SMART" id="SM00831">
    <property type="entry name" value="Cation_ATPase_N"/>
    <property type="match status" value="1"/>
</dbReference>
<keyword evidence="4 16" id="KW-0812">Transmembrane</keyword>
<dbReference type="InterPro" id="IPR036412">
    <property type="entry name" value="HAD-like_sf"/>
</dbReference>
<keyword evidence="2 16" id="KW-0813">Transport</keyword>
<evidence type="ECO:0000256" key="7">
    <source>
        <dbReference type="ARBA" id="ARBA00022837"/>
    </source>
</evidence>
<evidence type="ECO:0000313" key="19">
    <source>
        <dbReference type="EMBL" id="OUT22932.1"/>
    </source>
</evidence>
<dbReference type="GO" id="GO:0006874">
    <property type="term" value="P:intracellular calcium ion homeostasis"/>
    <property type="evidence" value="ECO:0007669"/>
    <property type="project" value="TreeGrafter"/>
</dbReference>
<dbReference type="InterPro" id="IPR006408">
    <property type="entry name" value="P-type_ATPase_IIB"/>
</dbReference>
<comment type="catalytic activity">
    <reaction evidence="14 16">
        <text>Ca(2+)(in) + ATP + H2O = Ca(2+)(out) + ADP + phosphate + H(+)</text>
        <dbReference type="Rhea" id="RHEA:18105"/>
        <dbReference type="ChEBI" id="CHEBI:15377"/>
        <dbReference type="ChEBI" id="CHEBI:15378"/>
        <dbReference type="ChEBI" id="CHEBI:29108"/>
        <dbReference type="ChEBI" id="CHEBI:30616"/>
        <dbReference type="ChEBI" id="CHEBI:43474"/>
        <dbReference type="ChEBI" id="CHEBI:456216"/>
        <dbReference type="EC" id="7.2.2.10"/>
    </reaction>
</comment>
<dbReference type="SFLD" id="SFLDS00003">
    <property type="entry name" value="Haloacid_Dehalogenase"/>
    <property type="match status" value="1"/>
</dbReference>
<dbReference type="GO" id="GO:0046872">
    <property type="term" value="F:metal ion binding"/>
    <property type="evidence" value="ECO:0007669"/>
    <property type="project" value="UniProtKB-KW"/>
</dbReference>
<comment type="function">
    <text evidence="15">This magnesium-dependent enzyme catalyzes the hydrolysis of ATP coupled with the transport of calcium. Transports the calcium to the vacuole and participates in the control of the cytosolic free calcium.</text>
</comment>
<dbReference type="InterPro" id="IPR001757">
    <property type="entry name" value="P_typ_ATPase"/>
</dbReference>
<dbReference type="SUPFAM" id="SSF56784">
    <property type="entry name" value="HAD-like"/>
    <property type="match status" value="1"/>
</dbReference>
<proteinExistence type="inferred from homology"/>
<dbReference type="Gene3D" id="2.70.150.10">
    <property type="entry name" value="Calcium-transporting ATPase, cytoplasmic transduction domain A"/>
    <property type="match status" value="1"/>
</dbReference>
<feature type="transmembrane region" description="Helical" evidence="16">
    <location>
        <begin position="1079"/>
        <end position="1102"/>
    </location>
</feature>
<protein>
    <recommendedName>
        <fullName evidence="16">Calcium-transporting ATPase</fullName>
        <ecNumber evidence="16">7.2.2.10</ecNumber>
    </recommendedName>
</protein>
<dbReference type="GO" id="GO:0005524">
    <property type="term" value="F:ATP binding"/>
    <property type="evidence" value="ECO:0007669"/>
    <property type="project" value="UniProtKB-KW"/>
</dbReference>
<dbReference type="SUPFAM" id="SSF81653">
    <property type="entry name" value="Calcium ATPase, transduction domain A"/>
    <property type="match status" value="1"/>
</dbReference>
<dbReference type="EMBL" id="NHMM01000002">
    <property type="protein sequence ID" value="OUT22932.1"/>
    <property type="molecule type" value="Genomic_DNA"/>
</dbReference>
<organism evidence="19 20">
    <name type="scientific">Pichia kudriavzevii</name>
    <name type="common">Yeast</name>
    <name type="synonym">Issatchenkia orientalis</name>
    <dbReference type="NCBI Taxonomy" id="4909"/>
    <lineage>
        <taxon>Eukaryota</taxon>
        <taxon>Fungi</taxon>
        <taxon>Dikarya</taxon>
        <taxon>Ascomycota</taxon>
        <taxon>Saccharomycotina</taxon>
        <taxon>Pichiomycetes</taxon>
        <taxon>Pichiales</taxon>
        <taxon>Pichiaceae</taxon>
        <taxon>Pichia</taxon>
    </lineage>
</organism>
<dbReference type="FunFam" id="3.40.50.1000:FF:000018">
    <property type="entry name" value="Calcium-transporting ATPase"/>
    <property type="match status" value="1"/>
</dbReference>
<dbReference type="InterPro" id="IPR004014">
    <property type="entry name" value="ATPase_P-typ_cation-transptr_N"/>
</dbReference>
<dbReference type="InterPro" id="IPR023298">
    <property type="entry name" value="ATPase_P-typ_TM_dom_sf"/>
</dbReference>
<comment type="subcellular location">
    <subcellularLocation>
        <location evidence="1">Endomembrane system</location>
        <topology evidence="1">Multi-pass membrane protein</topology>
    </subcellularLocation>
    <subcellularLocation>
        <location evidence="16">Membrane</location>
        <topology evidence="16">Multi-pass membrane protein</topology>
    </subcellularLocation>
</comment>
<dbReference type="GO" id="GO:0005886">
    <property type="term" value="C:plasma membrane"/>
    <property type="evidence" value="ECO:0007669"/>
    <property type="project" value="TreeGrafter"/>
</dbReference>
<dbReference type="Pfam" id="PF13246">
    <property type="entry name" value="Cation_ATPase"/>
    <property type="match status" value="1"/>
</dbReference>
<evidence type="ECO:0000256" key="14">
    <source>
        <dbReference type="ARBA" id="ARBA00048694"/>
    </source>
</evidence>
<evidence type="ECO:0000256" key="16">
    <source>
        <dbReference type="RuleBase" id="RU361146"/>
    </source>
</evidence>
<dbReference type="SMR" id="A0A1Z8JR66"/>
<dbReference type="PANTHER" id="PTHR24093">
    <property type="entry name" value="CATION TRANSPORTING ATPASE"/>
    <property type="match status" value="1"/>
</dbReference>
<dbReference type="Pfam" id="PF00122">
    <property type="entry name" value="E1-E2_ATPase"/>
    <property type="match status" value="1"/>
</dbReference>
<evidence type="ECO:0000256" key="4">
    <source>
        <dbReference type="ARBA" id="ARBA00022692"/>
    </source>
</evidence>
<keyword evidence="5" id="KW-0479">Metal-binding</keyword>
<dbReference type="Gene3D" id="3.40.1110.10">
    <property type="entry name" value="Calcium-transporting ATPase, cytoplasmic domain N"/>
    <property type="match status" value="1"/>
</dbReference>
<dbReference type="SUPFAM" id="SSF81665">
    <property type="entry name" value="Calcium ATPase, transmembrane domain M"/>
    <property type="match status" value="1"/>
</dbReference>
<keyword evidence="10" id="KW-1278">Translocase</keyword>
<dbReference type="SFLD" id="SFLDG00002">
    <property type="entry name" value="C1.7:_P-type_atpase_like"/>
    <property type="match status" value="1"/>
</dbReference>
<dbReference type="VEuPathDB" id="FungiDB:C5L36_0A00430"/>
<gene>
    <name evidence="19" type="ORF">CAS74_001233</name>
</gene>
<keyword evidence="11 16" id="KW-1133">Transmembrane helix</keyword>
<dbReference type="InterPro" id="IPR044492">
    <property type="entry name" value="P_typ_ATPase_HD_dom"/>
</dbReference>
<dbReference type="SFLD" id="SFLDF00027">
    <property type="entry name" value="p-type_atpase"/>
    <property type="match status" value="1"/>
</dbReference>
<feature type="domain" description="Cation-transporting P-type ATPase N-terminal" evidence="18">
    <location>
        <begin position="43"/>
        <end position="116"/>
    </location>
</feature>
<evidence type="ECO:0000256" key="1">
    <source>
        <dbReference type="ARBA" id="ARBA00004127"/>
    </source>
</evidence>
<evidence type="ECO:0000256" key="17">
    <source>
        <dbReference type="SAM" id="MobiDB-lite"/>
    </source>
</evidence>
<dbReference type="Gene3D" id="3.40.50.1000">
    <property type="entry name" value="HAD superfamily/HAD-like"/>
    <property type="match status" value="1"/>
</dbReference>
<keyword evidence="8 16" id="KW-0067">ATP-binding</keyword>
<dbReference type="SUPFAM" id="SSF81660">
    <property type="entry name" value="Metal cation-transporting ATPase, ATP-binding domain N"/>
    <property type="match status" value="1"/>
</dbReference>
<feature type="compositionally biased region" description="Low complexity" evidence="17">
    <location>
        <begin position="1171"/>
        <end position="1185"/>
    </location>
</feature>
<keyword evidence="13 16" id="KW-0472">Membrane</keyword>
<dbReference type="GO" id="GO:0012505">
    <property type="term" value="C:endomembrane system"/>
    <property type="evidence" value="ECO:0007669"/>
    <property type="project" value="UniProtKB-SubCell"/>
</dbReference>
<evidence type="ECO:0000256" key="9">
    <source>
        <dbReference type="ARBA" id="ARBA00022842"/>
    </source>
</evidence>
<dbReference type="Proteomes" id="UP000195871">
    <property type="component" value="Unassembled WGS sequence"/>
</dbReference>
<dbReference type="PRINTS" id="PR00119">
    <property type="entry name" value="CATATPASE"/>
</dbReference>
<reference evidence="19 20" key="1">
    <citation type="submission" date="2017-05" db="EMBL/GenBank/DDBJ databases">
        <title>The Genome Sequence of Candida krusei Ckrusei653.</title>
        <authorList>
            <person name="Cuomo C."/>
            <person name="Forche A."/>
            <person name="Young S."/>
            <person name="Abouelleil A."/>
            <person name="Cao P."/>
            <person name="Chapman S."/>
            <person name="Cusick C."/>
            <person name="Shea T."/>
            <person name="Nusbaum C."/>
            <person name="Birren B."/>
        </authorList>
    </citation>
    <scope>NUCLEOTIDE SEQUENCE [LARGE SCALE GENOMIC DNA]</scope>
    <source>
        <strain evidence="19 20">Ckrusei653</strain>
    </source>
</reference>
<evidence type="ECO:0000256" key="13">
    <source>
        <dbReference type="ARBA" id="ARBA00023136"/>
    </source>
</evidence>
<feature type="transmembrane region" description="Helical" evidence="16">
    <location>
        <begin position="138"/>
        <end position="158"/>
    </location>
</feature>
<sequence>MTFTHHSRSSDLESHGSHYQIPIEKLQSLFDPKSIRNLLKIGGLKALTLDLNTDLHSGLSQDYNENDIKQRINIYGKNKLPNKSQKSLLSLCWEALHDQVLIILSISAIISFVLGLYLAYFEPPEYDEDGNPLPNLEWVDGCAIILAVIIVVLVGAINDFNKEKQFMKLNNKKDDRKIIVYRSNVKTYISIYDLLVGDLLYVETGDIIPADAILISGECSCDESSLTGESRTIDKKPIDQALSYFNDEIKSIKSQSFASTISTSSSSRFDVGDSDVLDPFLVSGSKLLSGNGKALVICIGEHSVNGKMMMSLFHGNEDEEDAEETPLQVRLDHLANNISKYGFLAAIGLFLGLFLKFLYQLSTVLAHLSLLQKFSKFINIVITAITVVVVAIPEGLPLAVTLALAFATTRMMEDGNLVRVLKSCETMGGATCICSDKTGTLTINKMTIVEGLIGDDYFIDNGKKSTIDNSNHSHSSIEILQHCSDKLIDVLLKNIFLNSTAFENIEPQRRTTTNSELNKPKSSVLDSLKTLFKSERYNHILPLSSDSSNSNSNATITEKPDEFVGSKTECALLEFVKYKVSQVDPRIPTVSKYRDDFESNIVKTVPFESSLKWSGVVYHDTSKNNYTFLIKGAAEIVLDYCDYITGMDGHIQKFSKNEKENIGEKRQDMAKNALRAVSLAHYTFKESEISKIDWTKISADDLVQYPLVLDLIVGIQDPLRPGVREAIEQCHRAGVDVRMVTGDNVLTARAISKGCGILDDDTFDDPSYFMEGPKFRSLSDSERLRIIPNLHVLARSSPEDKRILVQTLKKLGEVVAVTGDGTNDAPALKLADVGFSMGISGTEVAREASDIVLMSDDFPSIVNAIKWGRTVAASIRKFVQFQLTVNFTAVTLTIVSAVASDDDTSVLTAVQLLWVNLIMDTLAALALATDKPDDDILDSKPEGRSKLMISPNMWKMILGMSIFQLGITTTLNFKGSQIFYGLPYDEVNTHDKFSLKAMTFNTFVWMQVFTLFVSRILNEPLCLNPSSTLRERLCYQNIGFFRNITRNYWFISIVSTISVSQVIIMFYGGRVFSIAPQTFGMWATALGSGFSMIFFGGLLRLVPDYWLTDYLPIDGLCRVIYGLEWFIFGCGYFQSPEHREDYESFFDSSDNIIQDGDNLVASQHSSDISRGTSSPTFVSSGSPSPMLEPSHSGETHKMNKLKSLLIRSNNTSASSLTKEPNERSSSFTRTRSPSQTNLFDSVSVQPNYTDIDVSASK</sequence>
<dbReference type="Gene3D" id="1.20.1110.10">
    <property type="entry name" value="Calcium-transporting ATPase, transmembrane domain"/>
    <property type="match status" value="1"/>
</dbReference>
<evidence type="ECO:0000256" key="15">
    <source>
        <dbReference type="ARBA" id="ARBA00059328"/>
    </source>
</evidence>
<evidence type="ECO:0000256" key="5">
    <source>
        <dbReference type="ARBA" id="ARBA00022723"/>
    </source>
</evidence>
<comment type="function">
    <text evidence="16">Catalyzes the hydrolysis of ATP coupled with the transport of calcium.</text>
</comment>
<feature type="region of interest" description="Disordered" evidence="17">
    <location>
        <begin position="1163"/>
        <end position="1194"/>
    </location>
</feature>
<evidence type="ECO:0000259" key="18">
    <source>
        <dbReference type="SMART" id="SM00831"/>
    </source>
</evidence>
<dbReference type="NCBIfam" id="TIGR01517">
    <property type="entry name" value="ATPase-IIB_Ca"/>
    <property type="match status" value="1"/>
</dbReference>
<evidence type="ECO:0000256" key="8">
    <source>
        <dbReference type="ARBA" id="ARBA00022840"/>
    </source>
</evidence>
<keyword evidence="12 16" id="KW-0406">Ion transport</keyword>
<evidence type="ECO:0000256" key="10">
    <source>
        <dbReference type="ARBA" id="ARBA00022967"/>
    </source>
</evidence>
<dbReference type="GO" id="GO:0005388">
    <property type="term" value="F:P-type calcium transporter activity"/>
    <property type="evidence" value="ECO:0007669"/>
    <property type="project" value="UniProtKB-EC"/>
</dbReference>
<accession>A0A1Z8JR66</accession>
<dbReference type="AlphaFoldDB" id="A0A1Z8JR66"/>
<keyword evidence="3 16" id="KW-0109">Calcium transport</keyword>
<name>A0A1Z8JR66_PICKU</name>
<feature type="compositionally biased region" description="Low complexity" evidence="17">
    <location>
        <begin position="1223"/>
        <end position="1236"/>
    </location>
</feature>
<keyword evidence="7 16" id="KW-0106">Calcium</keyword>
<dbReference type="GO" id="GO:0016887">
    <property type="term" value="F:ATP hydrolysis activity"/>
    <property type="evidence" value="ECO:0007669"/>
    <property type="project" value="InterPro"/>
</dbReference>
<dbReference type="InterPro" id="IPR059000">
    <property type="entry name" value="ATPase_P-type_domA"/>
</dbReference>
<dbReference type="InterPro" id="IPR023299">
    <property type="entry name" value="ATPase_P-typ_cyto_dom_N"/>
</dbReference>
<dbReference type="EC" id="7.2.2.10" evidence="16"/>
<comment type="caution">
    <text evidence="19">The sequence shown here is derived from an EMBL/GenBank/DDBJ whole genome shotgun (WGS) entry which is preliminary data.</text>
</comment>
<comment type="similarity">
    <text evidence="16">Belongs to the cation transport ATPase (P-type) (TC 3.A.3) family.</text>
</comment>
<evidence type="ECO:0000256" key="12">
    <source>
        <dbReference type="ARBA" id="ARBA00023065"/>
    </source>
</evidence>
<dbReference type="Pfam" id="PF00689">
    <property type="entry name" value="Cation_ATPase_C"/>
    <property type="match status" value="1"/>
</dbReference>